<keyword evidence="3" id="KW-1185">Reference proteome</keyword>
<dbReference type="EMBL" id="JWZX01000569">
    <property type="protein sequence ID" value="KOO43558.1"/>
    <property type="molecule type" value="Genomic_DNA"/>
</dbReference>
<proteinExistence type="predicted"/>
<feature type="compositionally biased region" description="Low complexity" evidence="1">
    <location>
        <begin position="180"/>
        <end position="189"/>
    </location>
</feature>
<sequence>MDMGAEAGNYKGVMLCNRPMDQPSKPGPALSAPEKPPFRPSGVGGEPAGLNPAKENLISNMNAVKDEAMRRRIEDGPAQGPVSFLSKHRKWLAEMARKKANLNEELKRSAQGAEQKRSRFVAYTREMRQAVRERAMELQEQGLEYAASSAALPQKQQQHQQHYEEEEEPEPAPPPKPKPKAAAAPAKPKWAMTEDEADIMDDAEAAELVDFAASLDYDSYIDDLEVRQALNVIRERIDGQKALEAAAAAAEEAASTSGDWRSSFLKEWNGADDDGAGSVRSSRRAPVPAAEATGDEGKPEWDASTRAGEEGAPRANASARAAAEQLRRENPNLAQKHSVSSLARVVERAEMGIEHLPPLRVVTVIENPRVASKGGHVDPSNLPYLHRNPAV</sequence>
<feature type="region of interest" description="Disordered" evidence="1">
    <location>
        <begin position="265"/>
        <end position="335"/>
    </location>
</feature>
<organism evidence="2 3">
    <name type="scientific">Chrysochromulina tobinii</name>
    <dbReference type="NCBI Taxonomy" id="1460289"/>
    <lineage>
        <taxon>Eukaryota</taxon>
        <taxon>Haptista</taxon>
        <taxon>Haptophyta</taxon>
        <taxon>Prymnesiophyceae</taxon>
        <taxon>Prymnesiales</taxon>
        <taxon>Chrysochromulinaceae</taxon>
        <taxon>Chrysochromulina</taxon>
    </lineage>
</organism>
<accession>A0A0M0KYS7</accession>
<feature type="compositionally biased region" description="Low complexity" evidence="1">
    <location>
        <begin position="313"/>
        <end position="324"/>
    </location>
</feature>
<evidence type="ECO:0000313" key="3">
    <source>
        <dbReference type="Proteomes" id="UP000037460"/>
    </source>
</evidence>
<evidence type="ECO:0000256" key="1">
    <source>
        <dbReference type="SAM" id="MobiDB-lite"/>
    </source>
</evidence>
<feature type="compositionally biased region" description="Basic and acidic residues" evidence="1">
    <location>
        <begin position="295"/>
        <end position="312"/>
    </location>
</feature>
<gene>
    <name evidence="2" type="ORF">Ctob_014073</name>
</gene>
<dbReference type="PANTHER" id="PTHR41747">
    <property type="entry name" value="CHROMOSOME UNDETERMINED SCAFFOLD_128, WHOLE GENOME SHOTGUN SEQUENCE"/>
    <property type="match status" value="1"/>
</dbReference>
<reference evidence="3" key="1">
    <citation type="journal article" date="2015" name="PLoS Genet.">
        <title>Genome Sequence and Transcriptome Analyses of Chrysochromulina tobin: Metabolic Tools for Enhanced Algal Fitness in the Prominent Order Prymnesiales (Haptophyceae).</title>
        <authorList>
            <person name="Hovde B.T."/>
            <person name="Deodato C.R."/>
            <person name="Hunsperger H.M."/>
            <person name="Ryken S.A."/>
            <person name="Yost W."/>
            <person name="Jha R.K."/>
            <person name="Patterson J."/>
            <person name="Monnat R.J. Jr."/>
            <person name="Barlow S.B."/>
            <person name="Starkenburg S.R."/>
            <person name="Cattolico R.A."/>
        </authorList>
    </citation>
    <scope>NUCLEOTIDE SEQUENCE</scope>
    <source>
        <strain evidence="3">CCMP291</strain>
    </source>
</reference>
<dbReference type="OrthoDB" id="250654at2759"/>
<dbReference type="PANTHER" id="PTHR41747:SF1">
    <property type="entry name" value="CHROMOSOME UNDETERMINED SCAFFOLD_128, WHOLE GENOME SHOTGUN SEQUENCE"/>
    <property type="match status" value="1"/>
</dbReference>
<dbReference type="Proteomes" id="UP000037460">
    <property type="component" value="Unassembled WGS sequence"/>
</dbReference>
<comment type="caution">
    <text evidence="2">The sequence shown here is derived from an EMBL/GenBank/DDBJ whole genome shotgun (WGS) entry which is preliminary data.</text>
</comment>
<dbReference type="AlphaFoldDB" id="A0A0M0KYS7"/>
<protein>
    <submittedName>
        <fullName evidence="2">Uncharacterized protein</fullName>
    </submittedName>
</protein>
<feature type="region of interest" description="Disordered" evidence="1">
    <location>
        <begin position="142"/>
        <end position="194"/>
    </location>
</feature>
<feature type="region of interest" description="Disordered" evidence="1">
    <location>
        <begin position="15"/>
        <end position="56"/>
    </location>
</feature>
<evidence type="ECO:0000313" key="2">
    <source>
        <dbReference type="EMBL" id="KOO43558.1"/>
    </source>
</evidence>
<name>A0A0M0KYS7_9EUKA</name>